<name>A0A3P3QXS8_9FIRM</name>
<dbReference type="Proteomes" id="UP000272490">
    <property type="component" value="Unassembled WGS sequence"/>
</dbReference>
<evidence type="ECO:0000256" key="2">
    <source>
        <dbReference type="SAM" id="SignalP"/>
    </source>
</evidence>
<gene>
    <name evidence="3" type="ORF">EHV10_05255</name>
</gene>
<proteinExistence type="predicted"/>
<evidence type="ECO:0000313" key="4">
    <source>
        <dbReference type="Proteomes" id="UP000272490"/>
    </source>
</evidence>
<accession>A0A3P3QXS8</accession>
<evidence type="ECO:0000256" key="1">
    <source>
        <dbReference type="SAM" id="MobiDB-lite"/>
    </source>
</evidence>
<reference evidence="3 4" key="1">
    <citation type="submission" date="2018-11" db="EMBL/GenBank/DDBJ databases">
        <title>Genome sequencing of Lachnoanaerobaculum sp. KCOM 2030 (= ChDC B114).</title>
        <authorList>
            <person name="Kook J.-K."/>
            <person name="Park S.-N."/>
            <person name="Lim Y.K."/>
        </authorList>
    </citation>
    <scope>NUCLEOTIDE SEQUENCE [LARGE SCALE GENOMIC DNA]</scope>
    <source>
        <strain evidence="3 4">KCOM 2030</strain>
    </source>
</reference>
<dbReference type="AlphaFoldDB" id="A0A3P3QXS8"/>
<sequence length="197" mass="22248">MKKSLYLLPLMIVMLSACGNKHADVVTSTKADESTVEATQKGDTGNKDSKRVEKEFGSFIVAEGFGEAKEQSGGGRYFYVVEGHEHDARPNNISINMGHQNYNLDESEKFAESTTWQLNTQIKQYGMDASVYGSSGKTDAGDIMYIFDIKFNNSDEIDRQYYILRDKKYVMVFMSNFDGDESVKQAAELMAKSFEWK</sequence>
<evidence type="ECO:0008006" key="5">
    <source>
        <dbReference type="Google" id="ProtNLM"/>
    </source>
</evidence>
<dbReference type="OrthoDB" id="2068162at2"/>
<feature type="chain" id="PRO_5018056599" description="Lipoprotein" evidence="2">
    <location>
        <begin position="24"/>
        <end position="197"/>
    </location>
</feature>
<protein>
    <recommendedName>
        <fullName evidence="5">Lipoprotein</fullName>
    </recommendedName>
</protein>
<evidence type="ECO:0000313" key="3">
    <source>
        <dbReference type="EMBL" id="RRJ25945.1"/>
    </source>
</evidence>
<keyword evidence="4" id="KW-1185">Reference proteome</keyword>
<organism evidence="3 4">
    <name type="scientific">Lachnoanaerobaculum gingivalis</name>
    <dbReference type="NCBI Taxonomy" id="2490855"/>
    <lineage>
        <taxon>Bacteria</taxon>
        <taxon>Bacillati</taxon>
        <taxon>Bacillota</taxon>
        <taxon>Clostridia</taxon>
        <taxon>Lachnospirales</taxon>
        <taxon>Lachnospiraceae</taxon>
        <taxon>Lachnoanaerobaculum</taxon>
    </lineage>
</organism>
<feature type="region of interest" description="Disordered" evidence="1">
    <location>
        <begin position="28"/>
        <end position="49"/>
    </location>
</feature>
<dbReference type="RefSeq" id="WP_128673752.1">
    <property type="nucleotide sequence ID" value="NZ_CAUQHB010000091.1"/>
</dbReference>
<dbReference type="EMBL" id="RRCO01000002">
    <property type="protein sequence ID" value="RRJ25945.1"/>
    <property type="molecule type" value="Genomic_DNA"/>
</dbReference>
<comment type="caution">
    <text evidence="3">The sequence shown here is derived from an EMBL/GenBank/DDBJ whole genome shotgun (WGS) entry which is preliminary data.</text>
</comment>
<keyword evidence="2" id="KW-0732">Signal</keyword>
<feature type="signal peptide" evidence="2">
    <location>
        <begin position="1"/>
        <end position="23"/>
    </location>
</feature>
<dbReference type="PROSITE" id="PS51257">
    <property type="entry name" value="PROKAR_LIPOPROTEIN"/>
    <property type="match status" value="1"/>
</dbReference>